<gene>
    <name evidence="8" type="primary">htlA</name>
    <name evidence="8" type="ORF">HSR6_0700</name>
</gene>
<dbReference type="InterPro" id="IPR002549">
    <property type="entry name" value="AI-2E-like"/>
</dbReference>
<dbReference type="GeneID" id="30417222"/>
<feature type="region of interest" description="Disordered" evidence="6">
    <location>
        <begin position="358"/>
        <end position="386"/>
    </location>
</feature>
<name>A0A1J1ABN7_9EURY</name>
<protein>
    <submittedName>
        <fullName evidence="8">Htr-like protein</fullName>
    </submittedName>
</protein>
<organism evidence="8 9">
    <name type="scientific">Halodesulfurarchaeum formicicum</name>
    <dbReference type="NCBI Taxonomy" id="1873524"/>
    <lineage>
        <taxon>Archaea</taxon>
        <taxon>Methanobacteriati</taxon>
        <taxon>Methanobacteriota</taxon>
        <taxon>Stenosarchaea group</taxon>
        <taxon>Halobacteria</taxon>
        <taxon>Halobacteriales</taxon>
        <taxon>Halobacteriaceae</taxon>
        <taxon>Halodesulfurarchaeum</taxon>
    </lineage>
</organism>
<dbReference type="KEGG" id="hhsr:HSR6_0700"/>
<evidence type="ECO:0000256" key="3">
    <source>
        <dbReference type="ARBA" id="ARBA00022692"/>
    </source>
</evidence>
<dbReference type="GO" id="GO:0016020">
    <property type="term" value="C:membrane"/>
    <property type="evidence" value="ECO:0007669"/>
    <property type="project" value="UniProtKB-SubCell"/>
</dbReference>
<evidence type="ECO:0000313" key="8">
    <source>
        <dbReference type="EMBL" id="APE95159.1"/>
    </source>
</evidence>
<keyword evidence="5 7" id="KW-0472">Membrane</keyword>
<dbReference type="OrthoDB" id="282734at2157"/>
<evidence type="ECO:0000313" key="9">
    <source>
        <dbReference type="Proteomes" id="UP000186165"/>
    </source>
</evidence>
<evidence type="ECO:0000256" key="7">
    <source>
        <dbReference type="SAM" id="Phobius"/>
    </source>
</evidence>
<sequence length="386" mass="42827">MDTVRPLDRDRLGWWAIALALGALVVYLLYSFLGTFVFGIFVYYATRPIHRRLRRIIKQRSISAAVSLVAIAIPVLLLAFYTIALAMQELNRLLESGELSLLPLESLLQPYFDISSVIFDPATIITQENAIEGLRTVLREAGTYLEFFGKGALHLVVIIILAFYLLRDDNRLADWWRQRFADKEGVMEAYMTRVDRDFSNIFFGNILNAILTGIIGSISYTALNFVSPAAISLPYPTLLGLLTGIASLIPVIGIKIVYVPVAIYLLVMTAGMPAVLWFTIAFVVVSFVVVDVIPDLVLRPYVSGRNLHLGMVMLAYIFGPLLFGWYGLFLGPMLLVLLVHFVALVLPELLAGAPIQPETVPDPLAPPEPEVENERDEPGETEESAG</sequence>
<evidence type="ECO:0000256" key="5">
    <source>
        <dbReference type="ARBA" id="ARBA00023136"/>
    </source>
</evidence>
<comment type="similarity">
    <text evidence="2">Belongs to the autoinducer-2 exporter (AI-2E) (TC 2.A.86) family.</text>
</comment>
<keyword evidence="9" id="KW-1185">Reference proteome</keyword>
<feature type="transmembrane region" description="Helical" evidence="7">
    <location>
        <begin position="12"/>
        <end position="45"/>
    </location>
</feature>
<dbReference type="AlphaFoldDB" id="A0A1J1ABN7"/>
<dbReference type="PANTHER" id="PTHR21716">
    <property type="entry name" value="TRANSMEMBRANE PROTEIN"/>
    <property type="match status" value="1"/>
</dbReference>
<feature type="compositionally biased region" description="Acidic residues" evidence="6">
    <location>
        <begin position="369"/>
        <end position="386"/>
    </location>
</feature>
<feature type="transmembrane region" description="Helical" evidence="7">
    <location>
        <begin position="313"/>
        <end position="346"/>
    </location>
</feature>
<feature type="transmembrane region" description="Helical" evidence="7">
    <location>
        <begin position="65"/>
        <end position="87"/>
    </location>
</feature>
<dbReference type="Proteomes" id="UP000186165">
    <property type="component" value="Chromosome"/>
</dbReference>
<evidence type="ECO:0000256" key="2">
    <source>
        <dbReference type="ARBA" id="ARBA00009773"/>
    </source>
</evidence>
<proteinExistence type="inferred from homology"/>
<evidence type="ECO:0000256" key="1">
    <source>
        <dbReference type="ARBA" id="ARBA00004141"/>
    </source>
</evidence>
<comment type="subcellular location">
    <subcellularLocation>
        <location evidence="1">Membrane</location>
        <topology evidence="1">Multi-pass membrane protein</topology>
    </subcellularLocation>
</comment>
<reference evidence="9" key="1">
    <citation type="submission" date="2016-08" db="EMBL/GenBank/DDBJ databases">
        <title>Discovery of first anaerobic lithoheterotrophic haloarchae widely represented in hypersaline habitats.</title>
        <authorList>
            <person name="Sorokin D.Y."/>
            <person name="Kublanov I.V."/>
            <person name="Roman P."/>
            <person name="Sinninghe Damste J.S."/>
            <person name="Golyshin P.N."/>
            <person name="Rojo D."/>
            <person name="Ciordia S."/>
            <person name="Mena Md.C."/>
            <person name="Ferrer M."/>
            <person name="Smedile F."/>
            <person name="Messina E."/>
            <person name="La Cono V."/>
            <person name="Yakimov M.M."/>
        </authorList>
    </citation>
    <scope>NUCLEOTIDE SEQUENCE [LARGE SCALE GENOMIC DNA]</scope>
    <source>
        <strain evidence="9">HSR6</strain>
    </source>
</reference>
<feature type="transmembrane region" description="Helical" evidence="7">
    <location>
        <begin position="201"/>
        <end position="226"/>
    </location>
</feature>
<feature type="transmembrane region" description="Helical" evidence="7">
    <location>
        <begin position="147"/>
        <end position="166"/>
    </location>
</feature>
<feature type="transmembrane region" description="Helical" evidence="7">
    <location>
        <begin position="274"/>
        <end position="293"/>
    </location>
</feature>
<keyword evidence="3 7" id="KW-0812">Transmembrane</keyword>
<evidence type="ECO:0000256" key="6">
    <source>
        <dbReference type="SAM" id="MobiDB-lite"/>
    </source>
</evidence>
<dbReference type="PANTHER" id="PTHR21716:SF4">
    <property type="entry name" value="TRANSMEMBRANE PROTEIN 245"/>
    <property type="match status" value="1"/>
</dbReference>
<accession>A0A1J1ABN7</accession>
<dbReference type="EMBL" id="CP016804">
    <property type="protein sequence ID" value="APE95159.1"/>
    <property type="molecule type" value="Genomic_DNA"/>
</dbReference>
<evidence type="ECO:0000256" key="4">
    <source>
        <dbReference type="ARBA" id="ARBA00022989"/>
    </source>
</evidence>
<dbReference type="Pfam" id="PF01594">
    <property type="entry name" value="AI-2E_transport"/>
    <property type="match status" value="1"/>
</dbReference>
<dbReference type="RefSeq" id="WP_071932816.1">
    <property type="nucleotide sequence ID" value="NZ_CP016804.1"/>
</dbReference>
<feature type="transmembrane region" description="Helical" evidence="7">
    <location>
        <begin position="238"/>
        <end position="267"/>
    </location>
</feature>
<keyword evidence="4 7" id="KW-1133">Transmembrane helix</keyword>